<proteinExistence type="predicted"/>
<reference evidence="1 2" key="2">
    <citation type="submission" date="2017-10" db="EMBL/GenBank/DDBJ databases">
        <title>Extensive intraspecific genome diversity in a model arbuscular mycorrhizal fungus.</title>
        <authorList>
            <person name="Chen E.C.H."/>
            <person name="Morin E."/>
            <person name="Baudet D."/>
            <person name="Noel J."/>
            <person name="Ndikumana S."/>
            <person name="Charron P."/>
            <person name="St-Onge C."/>
            <person name="Giorgi J."/>
            <person name="Grigoriev I.V."/>
            <person name="Roux C."/>
            <person name="Martin F.M."/>
            <person name="Corradi N."/>
        </authorList>
    </citation>
    <scope>NUCLEOTIDE SEQUENCE [LARGE SCALE GENOMIC DNA]</scope>
    <source>
        <strain evidence="1 2">C2</strain>
    </source>
</reference>
<dbReference type="Proteomes" id="UP000233469">
    <property type="component" value="Unassembled WGS sequence"/>
</dbReference>
<comment type="caution">
    <text evidence="1">The sequence shown here is derived from an EMBL/GenBank/DDBJ whole genome shotgun (WGS) entry which is preliminary data.</text>
</comment>
<sequence length="84" mass="10040">MKVIKKSSKILEELESLSQLNEEIFLRPIIDIKTRWNSTYKMINRACILKNNISMLAVKYPNLNNNMPTQLEWELFHDLNQFLE</sequence>
<dbReference type="AlphaFoldDB" id="A0A2N1MGW8"/>
<dbReference type="EMBL" id="LLXL01002419">
    <property type="protein sequence ID" value="PKK60888.1"/>
    <property type="molecule type" value="Genomic_DNA"/>
</dbReference>
<reference evidence="1 2" key="1">
    <citation type="submission" date="2016-04" db="EMBL/GenBank/DDBJ databases">
        <title>Genome analyses suggest a sexual origin of heterokaryosis in a supposedly ancient asexual fungus.</title>
        <authorList>
            <person name="Ropars J."/>
            <person name="Sedzielewska K."/>
            <person name="Noel J."/>
            <person name="Charron P."/>
            <person name="Farinelli L."/>
            <person name="Marton T."/>
            <person name="Kruger M."/>
            <person name="Pelin A."/>
            <person name="Brachmann A."/>
            <person name="Corradi N."/>
        </authorList>
    </citation>
    <scope>NUCLEOTIDE SEQUENCE [LARGE SCALE GENOMIC DNA]</scope>
    <source>
        <strain evidence="1 2">C2</strain>
    </source>
</reference>
<feature type="non-terminal residue" evidence="1">
    <location>
        <position position="84"/>
    </location>
</feature>
<accession>A0A2N1MGW8</accession>
<evidence type="ECO:0000313" key="1">
    <source>
        <dbReference type="EMBL" id="PKK60888.1"/>
    </source>
</evidence>
<organism evidence="1 2">
    <name type="scientific">Rhizophagus irregularis</name>
    <dbReference type="NCBI Taxonomy" id="588596"/>
    <lineage>
        <taxon>Eukaryota</taxon>
        <taxon>Fungi</taxon>
        <taxon>Fungi incertae sedis</taxon>
        <taxon>Mucoromycota</taxon>
        <taxon>Glomeromycotina</taxon>
        <taxon>Glomeromycetes</taxon>
        <taxon>Glomerales</taxon>
        <taxon>Glomeraceae</taxon>
        <taxon>Rhizophagus</taxon>
    </lineage>
</organism>
<protein>
    <submittedName>
        <fullName evidence="1">Uncharacterized protein</fullName>
    </submittedName>
</protein>
<gene>
    <name evidence="1" type="ORF">RhiirC2_687049</name>
</gene>
<dbReference type="VEuPathDB" id="FungiDB:RhiirA1_350315"/>
<name>A0A2N1MGW8_9GLOM</name>
<evidence type="ECO:0000313" key="2">
    <source>
        <dbReference type="Proteomes" id="UP000233469"/>
    </source>
</evidence>